<name>A0A4Y3UIX3_9MICO</name>
<dbReference type="PANTHER" id="PTHR36849">
    <property type="entry name" value="CYTOPLASMIC PROTEIN-RELATED"/>
    <property type="match status" value="1"/>
</dbReference>
<evidence type="ECO:0000313" key="2">
    <source>
        <dbReference type="EMBL" id="TQM95005.1"/>
    </source>
</evidence>
<feature type="compositionally biased region" description="Basic and acidic residues" evidence="1">
    <location>
        <begin position="13"/>
        <end position="27"/>
    </location>
</feature>
<reference evidence="2 3" key="1">
    <citation type="submission" date="2019-06" db="EMBL/GenBank/DDBJ databases">
        <title>Sequencing the genomes of 1000 actinobacteria strains.</title>
        <authorList>
            <person name="Klenk H.-P."/>
        </authorList>
    </citation>
    <scope>NUCLEOTIDE SEQUENCE [LARGE SCALE GENOMIC DNA]</scope>
    <source>
        <strain evidence="2 3">DSM 20427</strain>
    </source>
</reference>
<dbReference type="AlphaFoldDB" id="A0A4Y3UIX3"/>
<evidence type="ECO:0000313" key="3">
    <source>
        <dbReference type="Proteomes" id="UP000319804"/>
    </source>
</evidence>
<comment type="caution">
    <text evidence="2">The sequence shown here is derived from an EMBL/GenBank/DDBJ whole genome shotgun (WGS) entry which is preliminary data.</text>
</comment>
<keyword evidence="3" id="KW-1185">Reference proteome</keyword>
<protein>
    <submittedName>
        <fullName evidence="2">Uncharacterized protein YeaO (DUF488 family)</fullName>
    </submittedName>
</protein>
<dbReference type="EMBL" id="VFPS01000004">
    <property type="protein sequence ID" value="TQM95005.1"/>
    <property type="molecule type" value="Genomic_DNA"/>
</dbReference>
<dbReference type="RefSeq" id="WP_229661512.1">
    <property type="nucleotide sequence ID" value="NZ_BJNA01000016.1"/>
</dbReference>
<dbReference type="Proteomes" id="UP000319804">
    <property type="component" value="Unassembled WGS sequence"/>
</dbReference>
<sequence>MSEQGGPEEVDQAVERPQVRVRRIYEDPDPADGDRVLVDRLWPRGMSKVRAHLDEWCKQVAPSPELRRWYAHDPAKYPEFRRRYLEELRGPDHADALADLRQRAAAGPLTLLTAAKRSDISEATVLKELLDPHAS</sequence>
<feature type="region of interest" description="Disordered" evidence="1">
    <location>
        <begin position="1"/>
        <end position="27"/>
    </location>
</feature>
<dbReference type="PANTHER" id="PTHR36849:SF1">
    <property type="entry name" value="CYTOPLASMIC PROTEIN"/>
    <property type="match status" value="1"/>
</dbReference>
<proteinExistence type="predicted"/>
<gene>
    <name evidence="2" type="ORF">FHX68_2334</name>
</gene>
<feature type="compositionally biased region" description="Acidic residues" evidence="1">
    <location>
        <begin position="1"/>
        <end position="12"/>
    </location>
</feature>
<dbReference type="Pfam" id="PF22752">
    <property type="entry name" value="DUF488-N3i"/>
    <property type="match status" value="1"/>
</dbReference>
<organism evidence="2 3">
    <name type="scientific">Microbacterium lacticum</name>
    <dbReference type="NCBI Taxonomy" id="33885"/>
    <lineage>
        <taxon>Bacteria</taxon>
        <taxon>Bacillati</taxon>
        <taxon>Actinomycetota</taxon>
        <taxon>Actinomycetes</taxon>
        <taxon>Micrococcales</taxon>
        <taxon>Microbacteriaceae</taxon>
        <taxon>Microbacterium</taxon>
    </lineage>
</organism>
<evidence type="ECO:0000256" key="1">
    <source>
        <dbReference type="SAM" id="MobiDB-lite"/>
    </source>
</evidence>
<accession>A0A4Y3UIX3</accession>
<dbReference type="InterPro" id="IPR052552">
    <property type="entry name" value="YeaO-like"/>
</dbReference>